<protein>
    <submittedName>
        <fullName evidence="2">Uncharacterized protein</fullName>
    </submittedName>
</protein>
<comment type="caution">
    <text evidence="2">The sequence shown here is derived from an EMBL/GenBank/DDBJ whole genome shotgun (WGS) entry which is preliminary data.</text>
</comment>
<dbReference type="RefSeq" id="WP_275415579.1">
    <property type="nucleotide sequence ID" value="NZ_BOPF01000010.1"/>
</dbReference>
<dbReference type="AlphaFoldDB" id="A0A8J4DQX2"/>
<feature type="region of interest" description="Disordered" evidence="1">
    <location>
        <begin position="1"/>
        <end position="43"/>
    </location>
</feature>
<evidence type="ECO:0000313" key="2">
    <source>
        <dbReference type="EMBL" id="GIJ46466.1"/>
    </source>
</evidence>
<reference evidence="2" key="1">
    <citation type="submission" date="2021-01" db="EMBL/GenBank/DDBJ databases">
        <title>Whole genome shotgun sequence of Virgisporangium aliadipatigenens NBRC 105644.</title>
        <authorList>
            <person name="Komaki H."/>
            <person name="Tamura T."/>
        </authorList>
    </citation>
    <scope>NUCLEOTIDE SEQUENCE</scope>
    <source>
        <strain evidence="2">NBRC 105644</strain>
    </source>
</reference>
<organism evidence="2 3">
    <name type="scientific">Virgisporangium aliadipatigenens</name>
    <dbReference type="NCBI Taxonomy" id="741659"/>
    <lineage>
        <taxon>Bacteria</taxon>
        <taxon>Bacillati</taxon>
        <taxon>Actinomycetota</taxon>
        <taxon>Actinomycetes</taxon>
        <taxon>Micromonosporales</taxon>
        <taxon>Micromonosporaceae</taxon>
        <taxon>Virgisporangium</taxon>
    </lineage>
</organism>
<gene>
    <name evidence="2" type="ORF">Val02_33520</name>
</gene>
<feature type="compositionally biased region" description="Polar residues" evidence="1">
    <location>
        <begin position="29"/>
        <end position="43"/>
    </location>
</feature>
<name>A0A8J4DQX2_9ACTN</name>
<dbReference type="Proteomes" id="UP000619260">
    <property type="component" value="Unassembled WGS sequence"/>
</dbReference>
<dbReference type="EMBL" id="BOPF01000010">
    <property type="protein sequence ID" value="GIJ46466.1"/>
    <property type="molecule type" value="Genomic_DNA"/>
</dbReference>
<proteinExistence type="predicted"/>
<sequence>MSQPTGGEGTDGKGVTSTGDDNTTDGKGVTSTGDSETQGKGVT</sequence>
<keyword evidence="3" id="KW-1185">Reference proteome</keyword>
<evidence type="ECO:0000313" key="3">
    <source>
        <dbReference type="Proteomes" id="UP000619260"/>
    </source>
</evidence>
<accession>A0A8J4DQX2</accession>
<evidence type="ECO:0000256" key="1">
    <source>
        <dbReference type="SAM" id="MobiDB-lite"/>
    </source>
</evidence>